<comment type="caution">
    <text evidence="1">The sequence shown here is derived from an EMBL/GenBank/DDBJ whole genome shotgun (WGS) entry which is preliminary data.</text>
</comment>
<accession>A0A444VX64</accession>
<dbReference type="Proteomes" id="UP000290433">
    <property type="component" value="Unassembled WGS sequence"/>
</dbReference>
<dbReference type="OrthoDB" id="1441838at2"/>
<protein>
    <submittedName>
        <fullName evidence="1">Uncharacterized protein</fullName>
    </submittedName>
</protein>
<reference evidence="1 2" key="1">
    <citation type="submission" date="2014-12" db="EMBL/GenBank/DDBJ databases">
        <title>Genome sequence of Flavobacterium anhuiense RCM74.</title>
        <authorList>
            <person name="Kim J.F."/>
            <person name="Song J.Y."/>
            <person name="Kwak M.-J."/>
            <person name="Lee S.-W."/>
        </authorList>
    </citation>
    <scope>NUCLEOTIDE SEQUENCE [LARGE SCALE GENOMIC DNA]</scope>
    <source>
        <strain evidence="1 2">RCM74</strain>
    </source>
</reference>
<dbReference type="InterPro" id="IPR011047">
    <property type="entry name" value="Quinoprotein_ADH-like_sf"/>
</dbReference>
<gene>
    <name evidence="1" type="ORF">NU08_2784</name>
</gene>
<sequence length="346" mass="40513">MSNFFLDNQFRLYWKGGGLYHIKHNDLLANVNGNIFQAFKKDNLIVVNYFSNEDGLEMLCEFEVCEDFKLKKIKEEKKFLKEIENNVVIELSYDSSFNTILNVVKFDGEKIIESIVDPFGFKLFQTIFVSWDKLKLVLYELKKGIKLFEFLFSKLVTDVNDEETNVEVVSVIGVYKKVLWILVTHRKIIGLDVENGALLHELDLSKELGLAPNSNEDFSFSVKDIHIDNEKGIIKSLSYRYYWELNLDTLKIQIKKDFGENSKESWRINRSKYYSGDRNLYFIGTNKGEVVNRAVGVFDTEKFEVIWFKAPLEERKLLFFTDVPQVNNEVLGVMDSENNLRVYERN</sequence>
<evidence type="ECO:0000313" key="2">
    <source>
        <dbReference type="Proteomes" id="UP000290433"/>
    </source>
</evidence>
<dbReference type="SUPFAM" id="SSF50998">
    <property type="entry name" value="Quinoprotein alcohol dehydrogenase-like"/>
    <property type="match status" value="1"/>
</dbReference>
<proteinExistence type="predicted"/>
<dbReference type="EMBL" id="JUIV01000010">
    <property type="protein sequence ID" value="RYJ38169.1"/>
    <property type="molecule type" value="Genomic_DNA"/>
</dbReference>
<dbReference type="RefSeq" id="WP_129747694.1">
    <property type="nucleotide sequence ID" value="NZ_JUIV01000010.1"/>
</dbReference>
<evidence type="ECO:0000313" key="1">
    <source>
        <dbReference type="EMBL" id="RYJ38169.1"/>
    </source>
</evidence>
<organism evidence="1 2">
    <name type="scientific">Flavobacterium anhuiense</name>
    <dbReference type="NCBI Taxonomy" id="459526"/>
    <lineage>
        <taxon>Bacteria</taxon>
        <taxon>Pseudomonadati</taxon>
        <taxon>Bacteroidota</taxon>
        <taxon>Flavobacteriia</taxon>
        <taxon>Flavobacteriales</taxon>
        <taxon>Flavobacteriaceae</taxon>
        <taxon>Flavobacterium</taxon>
    </lineage>
</organism>
<dbReference type="AlphaFoldDB" id="A0A444VX64"/>
<name>A0A444VX64_9FLAO</name>